<organism evidence="2 3">
    <name type="scientific">Halobacillus halophilus (strain ATCC 35676 / DSM 2266 / JCM 20832 / KCTC 3685 / LMG 17431 / NBRC 102448 / NCIMB 2269)</name>
    <name type="common">Sporosarcina halophila</name>
    <dbReference type="NCBI Taxonomy" id="866895"/>
    <lineage>
        <taxon>Bacteria</taxon>
        <taxon>Bacillati</taxon>
        <taxon>Bacillota</taxon>
        <taxon>Bacilli</taxon>
        <taxon>Bacillales</taxon>
        <taxon>Bacillaceae</taxon>
        <taxon>Halobacillus</taxon>
    </lineage>
</organism>
<gene>
    <name evidence="2" type="ordered locus">HBHAL_2978</name>
</gene>
<keyword evidence="1" id="KW-1133">Transmembrane helix</keyword>
<sequence>MSLMRRNVQWWPLAGSIGIGFAAYSVMNGRGSRDKKGLSDLRNMDNEN</sequence>
<name>I0JMF5_HALH3</name>
<keyword evidence="1" id="KW-0472">Membrane</keyword>
<proteinExistence type="predicted"/>
<accession>I0JMF5</accession>
<protein>
    <submittedName>
        <fullName evidence="2">Uncharacterized protein</fullName>
    </submittedName>
</protein>
<dbReference type="AlphaFoldDB" id="I0JMF5"/>
<dbReference type="Proteomes" id="UP000007397">
    <property type="component" value="Chromosome"/>
</dbReference>
<reference evidence="2 3" key="1">
    <citation type="journal article" date="2013" name="Environ. Microbiol.">
        <title>Chloride and organic osmolytes: a hybrid strategy to cope with elevated salinities by the moderately halophilic, chloride-dependent bacterium Halobacillus halophilus.</title>
        <authorList>
            <person name="Saum S.H."/>
            <person name="Pfeiffer F."/>
            <person name="Palm P."/>
            <person name="Rampp M."/>
            <person name="Schuster S.C."/>
            <person name="Muller V."/>
            <person name="Oesterhelt D."/>
        </authorList>
    </citation>
    <scope>NUCLEOTIDE SEQUENCE [LARGE SCALE GENOMIC DNA]</scope>
    <source>
        <strain evidence="3">ATCC 35676 / DSM 2266 / JCM 20832 / KCTC 3685 / LMG 17431 / NBRC 102448 / NCIMB 2269</strain>
    </source>
</reference>
<evidence type="ECO:0000313" key="2">
    <source>
        <dbReference type="EMBL" id="CCG45325.1"/>
    </source>
</evidence>
<feature type="transmembrane region" description="Helical" evidence="1">
    <location>
        <begin position="12"/>
        <end position="29"/>
    </location>
</feature>
<evidence type="ECO:0000313" key="3">
    <source>
        <dbReference type="Proteomes" id="UP000007397"/>
    </source>
</evidence>
<dbReference type="PATRIC" id="fig|866895.3.peg.1995"/>
<dbReference type="HOGENOM" id="CLU_3153481_0_0_9"/>
<dbReference type="EMBL" id="HE717023">
    <property type="protein sequence ID" value="CCG45325.1"/>
    <property type="molecule type" value="Genomic_DNA"/>
</dbReference>
<evidence type="ECO:0000256" key="1">
    <source>
        <dbReference type="SAM" id="Phobius"/>
    </source>
</evidence>
<keyword evidence="3" id="KW-1185">Reference proteome</keyword>
<keyword evidence="1" id="KW-0812">Transmembrane</keyword>
<dbReference type="KEGG" id="hhd:HBHAL_2978"/>